<accession>A0A9D5CB01</accession>
<reference evidence="9" key="1">
    <citation type="submission" date="2021-03" db="EMBL/GenBank/DDBJ databases">
        <authorList>
            <person name="Li Z."/>
            <person name="Yang C."/>
        </authorList>
    </citation>
    <scope>NUCLEOTIDE SEQUENCE</scope>
    <source>
        <strain evidence="9">Dzin_1.0</strain>
        <tissue evidence="9">Leaf</tissue>
    </source>
</reference>
<keyword evidence="4 7" id="KW-0812">Transmembrane</keyword>
<comment type="caution">
    <text evidence="9">The sequence shown here is derived from an EMBL/GenBank/DDBJ whole genome shotgun (WGS) entry which is preliminary data.</text>
</comment>
<dbReference type="PANTHER" id="PTHR19317:SF84">
    <property type="entry name" value="PRA1 FAMILY PROTEIN"/>
    <property type="match status" value="1"/>
</dbReference>
<keyword evidence="7" id="KW-0813">Transport</keyword>
<feature type="compositionally biased region" description="Polar residues" evidence="8">
    <location>
        <begin position="9"/>
        <end position="26"/>
    </location>
</feature>
<keyword evidence="10" id="KW-1185">Reference proteome</keyword>
<comment type="function">
    <text evidence="1 7">May be involved in both secretory and endocytic intracellular trafficking in the endosomal/prevacuolar compartments.</text>
</comment>
<evidence type="ECO:0000256" key="5">
    <source>
        <dbReference type="ARBA" id="ARBA00022989"/>
    </source>
</evidence>
<dbReference type="GO" id="GO:0005794">
    <property type="term" value="C:Golgi apparatus"/>
    <property type="evidence" value="ECO:0007669"/>
    <property type="project" value="TreeGrafter"/>
</dbReference>
<evidence type="ECO:0000313" key="10">
    <source>
        <dbReference type="Proteomes" id="UP001085076"/>
    </source>
</evidence>
<gene>
    <name evidence="9" type="ORF">J5N97_022724</name>
</gene>
<feature type="region of interest" description="Disordered" evidence="8">
    <location>
        <begin position="1"/>
        <end position="26"/>
    </location>
</feature>
<protein>
    <recommendedName>
        <fullName evidence="7">PRA1 family protein</fullName>
    </recommendedName>
</protein>
<dbReference type="Pfam" id="PF03208">
    <property type="entry name" value="PRA1"/>
    <property type="match status" value="2"/>
</dbReference>
<evidence type="ECO:0000256" key="6">
    <source>
        <dbReference type="ARBA" id="ARBA00023136"/>
    </source>
</evidence>
<dbReference type="Proteomes" id="UP001085076">
    <property type="component" value="Miscellaneous, Linkage group lg06"/>
</dbReference>
<evidence type="ECO:0000256" key="4">
    <source>
        <dbReference type="ARBA" id="ARBA00022692"/>
    </source>
</evidence>
<dbReference type="OrthoDB" id="63113at2759"/>
<feature type="transmembrane region" description="Helical" evidence="7">
    <location>
        <begin position="74"/>
        <end position="101"/>
    </location>
</feature>
<dbReference type="GO" id="GO:0016192">
    <property type="term" value="P:vesicle-mediated transport"/>
    <property type="evidence" value="ECO:0007669"/>
    <property type="project" value="TreeGrafter"/>
</dbReference>
<evidence type="ECO:0000256" key="8">
    <source>
        <dbReference type="SAM" id="MobiDB-lite"/>
    </source>
</evidence>
<dbReference type="InterPro" id="IPR004895">
    <property type="entry name" value="Prenylated_rab_accept_PRA1"/>
</dbReference>
<keyword evidence="5 7" id="KW-1133">Transmembrane helix</keyword>
<dbReference type="GO" id="GO:0016020">
    <property type="term" value="C:membrane"/>
    <property type="evidence" value="ECO:0007669"/>
    <property type="project" value="UniProtKB-SubCell"/>
</dbReference>
<feature type="transmembrane region" description="Helical" evidence="7">
    <location>
        <begin position="107"/>
        <end position="140"/>
    </location>
</feature>
<evidence type="ECO:0000256" key="7">
    <source>
        <dbReference type="RuleBase" id="RU363107"/>
    </source>
</evidence>
<reference evidence="9" key="2">
    <citation type="journal article" date="2022" name="Hortic Res">
        <title>The genome of Dioscorea zingiberensis sheds light on the biosynthesis, origin and evolution of the medicinally important diosgenin saponins.</title>
        <authorList>
            <person name="Li Y."/>
            <person name="Tan C."/>
            <person name="Li Z."/>
            <person name="Guo J."/>
            <person name="Li S."/>
            <person name="Chen X."/>
            <person name="Wang C."/>
            <person name="Dai X."/>
            <person name="Yang H."/>
            <person name="Song W."/>
            <person name="Hou L."/>
            <person name="Xu J."/>
            <person name="Tong Z."/>
            <person name="Xu A."/>
            <person name="Yuan X."/>
            <person name="Wang W."/>
            <person name="Yang Q."/>
            <person name="Chen L."/>
            <person name="Sun Z."/>
            <person name="Wang K."/>
            <person name="Pan B."/>
            <person name="Chen J."/>
            <person name="Bao Y."/>
            <person name="Liu F."/>
            <person name="Qi X."/>
            <person name="Gang D.R."/>
            <person name="Wen J."/>
            <person name="Li J."/>
        </authorList>
    </citation>
    <scope>NUCLEOTIDE SEQUENCE</scope>
    <source>
        <strain evidence="9">Dzin_1.0</strain>
    </source>
</reference>
<evidence type="ECO:0000313" key="9">
    <source>
        <dbReference type="EMBL" id="KAJ0969847.1"/>
    </source>
</evidence>
<name>A0A9D5CB01_9LILI</name>
<dbReference type="PANTHER" id="PTHR19317">
    <property type="entry name" value="PRENYLATED RAB ACCEPTOR 1-RELATED"/>
    <property type="match status" value="1"/>
</dbReference>
<keyword evidence="6 7" id="KW-0472">Membrane</keyword>
<organism evidence="9 10">
    <name type="scientific">Dioscorea zingiberensis</name>
    <dbReference type="NCBI Taxonomy" id="325984"/>
    <lineage>
        <taxon>Eukaryota</taxon>
        <taxon>Viridiplantae</taxon>
        <taxon>Streptophyta</taxon>
        <taxon>Embryophyta</taxon>
        <taxon>Tracheophyta</taxon>
        <taxon>Spermatophyta</taxon>
        <taxon>Magnoliopsida</taxon>
        <taxon>Liliopsida</taxon>
        <taxon>Dioscoreales</taxon>
        <taxon>Dioscoreaceae</taxon>
        <taxon>Dioscorea</taxon>
    </lineage>
</organism>
<dbReference type="GO" id="GO:0005783">
    <property type="term" value="C:endoplasmic reticulum"/>
    <property type="evidence" value="ECO:0007669"/>
    <property type="project" value="UniProtKB-ARBA"/>
</dbReference>
<evidence type="ECO:0000256" key="3">
    <source>
        <dbReference type="ARBA" id="ARBA00006483"/>
    </source>
</evidence>
<sequence length="156" mass="17469">MRSGYGTIPTASTPGSSSSRAMNASPNKVRGQALIATRRPWHELFDHIAFARPYSYGEAMARFRRNLASFRMNYVFVALLIVFFGLLWHPVSMIVFLVVFIEVDDWIVLIVLSVITIIILVLTCMGLNVLVLLVIAAVLIGLHATFRMSKDLLLDE</sequence>
<comment type="similarity">
    <text evidence="3 7">Belongs to the PRA1 family.</text>
</comment>
<dbReference type="EMBL" id="JAGGNH010000006">
    <property type="protein sequence ID" value="KAJ0969847.1"/>
    <property type="molecule type" value="Genomic_DNA"/>
</dbReference>
<dbReference type="AlphaFoldDB" id="A0A9D5CB01"/>
<comment type="subcellular location">
    <subcellularLocation>
        <location evidence="2 7">Membrane</location>
        <topology evidence="2 7">Multi-pass membrane protein</topology>
    </subcellularLocation>
</comment>
<proteinExistence type="inferred from homology"/>
<evidence type="ECO:0000256" key="1">
    <source>
        <dbReference type="ARBA" id="ARBA00002501"/>
    </source>
</evidence>
<evidence type="ECO:0000256" key="2">
    <source>
        <dbReference type="ARBA" id="ARBA00004141"/>
    </source>
</evidence>